<gene>
    <name evidence="1" type="ORF">GCM10023186_45760</name>
</gene>
<evidence type="ECO:0000313" key="1">
    <source>
        <dbReference type="EMBL" id="GAA4393809.1"/>
    </source>
</evidence>
<accession>A0ABP8JNS4</accession>
<evidence type="ECO:0000313" key="2">
    <source>
        <dbReference type="Proteomes" id="UP001500454"/>
    </source>
</evidence>
<dbReference type="EMBL" id="BAABHA010000015">
    <property type="protein sequence ID" value="GAA4393809.1"/>
    <property type="molecule type" value="Genomic_DNA"/>
</dbReference>
<protein>
    <submittedName>
        <fullName evidence="1">Uncharacterized protein</fullName>
    </submittedName>
</protein>
<reference evidence="2" key="1">
    <citation type="journal article" date="2019" name="Int. J. Syst. Evol. Microbiol.">
        <title>The Global Catalogue of Microorganisms (GCM) 10K type strain sequencing project: providing services to taxonomists for standard genome sequencing and annotation.</title>
        <authorList>
            <consortium name="The Broad Institute Genomics Platform"/>
            <consortium name="The Broad Institute Genome Sequencing Center for Infectious Disease"/>
            <person name="Wu L."/>
            <person name="Ma J."/>
        </authorList>
    </citation>
    <scope>NUCLEOTIDE SEQUENCE [LARGE SCALE GENOMIC DNA]</scope>
    <source>
        <strain evidence="2">JCM 17924</strain>
    </source>
</reference>
<dbReference type="Proteomes" id="UP001500454">
    <property type="component" value="Unassembled WGS sequence"/>
</dbReference>
<keyword evidence="2" id="KW-1185">Reference proteome</keyword>
<comment type="caution">
    <text evidence="1">The sequence shown here is derived from an EMBL/GenBank/DDBJ whole genome shotgun (WGS) entry which is preliminary data.</text>
</comment>
<proteinExistence type="predicted"/>
<name>A0ABP8JNS4_9BACT</name>
<sequence>MPGLGLAQNVGIGTTAPAERLDVNGNIQIPSTNEYKYDGAKTGYVSVPPAAFGFAPLSATAAFLSGGTTGAFRYVLGGTTGNAAFLLAPIYLPDGARITRYVLYVYDNDATYDVYGNIYRINLATNTINNLSSTNVTSGTPLTTTVSADLSSVVDNAVYAYYVRFVTSENSSNLRLHGARVTYTVTKVD</sequence>
<organism evidence="1 2">
    <name type="scientific">Hymenobacter koreensis</name>
    <dbReference type="NCBI Taxonomy" id="1084523"/>
    <lineage>
        <taxon>Bacteria</taxon>
        <taxon>Pseudomonadati</taxon>
        <taxon>Bacteroidota</taxon>
        <taxon>Cytophagia</taxon>
        <taxon>Cytophagales</taxon>
        <taxon>Hymenobacteraceae</taxon>
        <taxon>Hymenobacter</taxon>
    </lineage>
</organism>